<evidence type="ECO:0000313" key="2">
    <source>
        <dbReference type="Proteomes" id="UP000290365"/>
    </source>
</evidence>
<reference evidence="1 2" key="1">
    <citation type="submission" date="2019-01" db="EMBL/GenBank/DDBJ databases">
        <title>Ktedonosporobacter rubrisoli SCAWS-G2.</title>
        <authorList>
            <person name="Huang Y."/>
            <person name="Yan B."/>
        </authorList>
    </citation>
    <scope>NUCLEOTIDE SEQUENCE [LARGE SCALE GENOMIC DNA]</scope>
    <source>
        <strain evidence="1 2">SCAWS-G2</strain>
    </source>
</reference>
<protein>
    <submittedName>
        <fullName evidence="1">Uncharacterized protein</fullName>
    </submittedName>
</protein>
<sequence length="71" mass="7889">MTIVSSTDLLGNPLTEQEKELLGAYETLKKLAARTDLPPCAAQNVRKALSSMWQATNDLGLQFEQLYEFSV</sequence>
<name>A0A4P6JR56_KTERU</name>
<accession>A0A4P6JR56</accession>
<keyword evidence="2" id="KW-1185">Reference proteome</keyword>
<dbReference type="RefSeq" id="WP_129888888.1">
    <property type="nucleotide sequence ID" value="NZ_CP035758.1"/>
</dbReference>
<dbReference type="KEGG" id="kbs:EPA93_18280"/>
<dbReference type="OrthoDB" id="165507at2"/>
<dbReference type="AlphaFoldDB" id="A0A4P6JR56"/>
<evidence type="ECO:0000313" key="1">
    <source>
        <dbReference type="EMBL" id="QBD77835.1"/>
    </source>
</evidence>
<organism evidence="1 2">
    <name type="scientific">Ktedonosporobacter rubrisoli</name>
    <dbReference type="NCBI Taxonomy" id="2509675"/>
    <lineage>
        <taxon>Bacteria</taxon>
        <taxon>Bacillati</taxon>
        <taxon>Chloroflexota</taxon>
        <taxon>Ktedonobacteria</taxon>
        <taxon>Ktedonobacterales</taxon>
        <taxon>Ktedonosporobacteraceae</taxon>
        <taxon>Ktedonosporobacter</taxon>
    </lineage>
</organism>
<dbReference type="Proteomes" id="UP000290365">
    <property type="component" value="Chromosome"/>
</dbReference>
<gene>
    <name evidence="1" type="ORF">EPA93_18280</name>
</gene>
<proteinExistence type="predicted"/>
<dbReference type="EMBL" id="CP035758">
    <property type="protein sequence ID" value="QBD77835.1"/>
    <property type="molecule type" value="Genomic_DNA"/>
</dbReference>